<feature type="domain" description="UvrD-like helicase ATP-binding" evidence="13">
    <location>
        <begin position="8"/>
        <end position="313"/>
    </location>
</feature>
<dbReference type="InterPro" id="IPR014016">
    <property type="entry name" value="UvrD-like_ATP-bd"/>
</dbReference>
<dbReference type="GO" id="GO:0005829">
    <property type="term" value="C:cytosol"/>
    <property type="evidence" value="ECO:0007669"/>
    <property type="project" value="TreeGrafter"/>
</dbReference>
<protein>
    <recommendedName>
        <fullName evidence="9">DNA 3'-5' helicase</fullName>
        <ecNumber evidence="9">5.6.2.4</ecNumber>
    </recommendedName>
    <alternativeName>
        <fullName evidence="10">DNA 3'-5' helicase II</fullName>
    </alternativeName>
</protein>
<evidence type="ECO:0000259" key="14">
    <source>
        <dbReference type="PROSITE" id="PS51217"/>
    </source>
</evidence>
<evidence type="ECO:0000256" key="8">
    <source>
        <dbReference type="ARBA" id="ARBA00034617"/>
    </source>
</evidence>
<sequence>MADFFEKHKLNAAQREAVETIDGYIRLTAGAGSGKTRALVTRYIYLAEELGIDPDNILCITFTRKAADEMKKRIAESSSIQLEGSRISTYHGFCYGVIREDGTRLHLKKEFEIIDENEQEKIFRAIYEEKNLTLKDGELKSLNGALSLYKSNNDYIQWFEGLHNRSYQENLLAFDGELNKVLANPNFRMELDEITRFSSAISHYLARQVKNSQYDFNDLLNLTLHLFETDDYVRTKWQNRMQYIMVDEFQDSSPKEQMLLHYLSQYHKNLFVVGDPDQSIYSFKGGDINVFLDYLKSFPNVKDLYLNENYRSTKNIVDLSNELIEKNLNRLYKKSIAIRDLGNPVTHFHSKTDKQEMEFLVTEIKKIIDEGIYSWKNIAILLRTHRSKKPLEQALVKAGYPYNIADGIKFYARKEIKQAIAYIKMLKEDNDDAFLLTINTPKRRVGENLINLIKQVSDKELCSYYQALKYLANNQHPEYLKTQANEYIKTIDWLRTRKETQLSTLVNDLLRNSGYLLWLRQGVNENRVDNVDDLIDSIRLLENRKQQPVDLDEYLEMIDEFSRVAEEDEEKNEIQIMTIHSSKGLEFKVVFLPFFNDGVIPNAKSLSNIAYLEEERRLAYVAITRAEDLLYITESEGFSERGSTKKPSRFLFDFDRNQISEPKPINSKLIEQYTNLFKNNETVLKVNQNNDRNIGDIVNHKVFGRGIIISITDKNYEINFDKYDSNRNISKQIELEIVANIDESKKIVSNNHISNEESYDLAPQDIEYNDANEVSKVNTLALSSLANCENSQNDVVIEKENFKNSTFEKGSKSSTIVDYVSVSSEAMVEHPLWGIGSIINQTDSHYEIRFPEIDQVKSIPINSESLKYINRNFE</sequence>
<evidence type="ECO:0000256" key="7">
    <source>
        <dbReference type="ARBA" id="ARBA00023235"/>
    </source>
</evidence>
<dbReference type="InterPro" id="IPR014017">
    <property type="entry name" value="DNA_helicase_UvrD-like_C"/>
</dbReference>
<keyword evidence="3 12" id="KW-0378">Hydrolase</keyword>
<organism evidence="15">
    <name type="scientific">Faucicola osloensis</name>
    <name type="common">Moraxella osloensis</name>
    <dbReference type="NCBI Taxonomy" id="34062"/>
    <lineage>
        <taxon>Bacteria</taxon>
        <taxon>Pseudomonadati</taxon>
        <taxon>Pseudomonadota</taxon>
        <taxon>Gammaproteobacteria</taxon>
        <taxon>Moraxellales</taxon>
        <taxon>Moraxellaceae</taxon>
        <taxon>Faucicola</taxon>
    </lineage>
</organism>
<dbReference type="AlphaFoldDB" id="A0AAD0F723"/>
<reference evidence="15" key="1">
    <citation type="submission" date="2017-11" db="EMBL/GenBank/DDBJ databases">
        <title>Complete Genome Sequence from Moraxella oslensis YHS isolated from human skin.</title>
        <authorList>
            <person name="Lee K."/>
            <person name="Lim J.Y."/>
            <person name="Hwang I."/>
        </authorList>
    </citation>
    <scope>NUCLEOTIDE SEQUENCE</scope>
    <source>
        <strain evidence="15">YHS</strain>
    </source>
</reference>
<dbReference type="CDD" id="cd17932">
    <property type="entry name" value="DEXQc_UvrD"/>
    <property type="match status" value="1"/>
</dbReference>
<evidence type="ECO:0000259" key="13">
    <source>
        <dbReference type="PROSITE" id="PS51198"/>
    </source>
</evidence>
<comment type="catalytic activity">
    <reaction evidence="11">
        <text>ATP + H2O = ADP + phosphate + H(+)</text>
        <dbReference type="Rhea" id="RHEA:13065"/>
        <dbReference type="ChEBI" id="CHEBI:15377"/>
        <dbReference type="ChEBI" id="CHEBI:15378"/>
        <dbReference type="ChEBI" id="CHEBI:30616"/>
        <dbReference type="ChEBI" id="CHEBI:43474"/>
        <dbReference type="ChEBI" id="CHEBI:456216"/>
        <dbReference type="EC" id="5.6.2.4"/>
    </reaction>
</comment>
<comment type="catalytic activity">
    <reaction evidence="8">
        <text>Couples ATP hydrolysis with the unwinding of duplex DNA by translocating in the 3'-5' direction.</text>
        <dbReference type="EC" id="5.6.2.4"/>
    </reaction>
</comment>
<dbReference type="InterPro" id="IPR013986">
    <property type="entry name" value="DExx_box_DNA_helicase_dom_sf"/>
</dbReference>
<dbReference type="GO" id="GO:0003677">
    <property type="term" value="F:DNA binding"/>
    <property type="evidence" value="ECO:0007669"/>
    <property type="project" value="UniProtKB-KW"/>
</dbReference>
<dbReference type="InterPro" id="IPR000212">
    <property type="entry name" value="DNA_helicase_UvrD/REP"/>
</dbReference>
<dbReference type="GO" id="GO:0000725">
    <property type="term" value="P:recombinational repair"/>
    <property type="evidence" value="ECO:0007669"/>
    <property type="project" value="TreeGrafter"/>
</dbReference>
<evidence type="ECO:0000256" key="2">
    <source>
        <dbReference type="ARBA" id="ARBA00022741"/>
    </source>
</evidence>
<keyword evidence="7" id="KW-0413">Isomerase</keyword>
<evidence type="ECO:0000256" key="5">
    <source>
        <dbReference type="ARBA" id="ARBA00022840"/>
    </source>
</evidence>
<proteinExistence type="inferred from homology"/>
<dbReference type="Pfam" id="PF13361">
    <property type="entry name" value="UvrD_C"/>
    <property type="match status" value="1"/>
</dbReference>
<dbReference type="GO" id="GO:0033202">
    <property type="term" value="C:DNA helicase complex"/>
    <property type="evidence" value="ECO:0007669"/>
    <property type="project" value="TreeGrafter"/>
</dbReference>
<dbReference type="PANTHER" id="PTHR11070:SF2">
    <property type="entry name" value="ATP-DEPENDENT DNA HELICASE SRS2"/>
    <property type="match status" value="1"/>
</dbReference>
<keyword evidence="4 12" id="KW-0347">Helicase</keyword>
<evidence type="ECO:0000256" key="12">
    <source>
        <dbReference type="PROSITE-ProRule" id="PRU00560"/>
    </source>
</evidence>
<dbReference type="PROSITE" id="PS51217">
    <property type="entry name" value="UVRD_HELICASE_CTER"/>
    <property type="match status" value="1"/>
</dbReference>
<dbReference type="EC" id="5.6.2.4" evidence="9"/>
<dbReference type="GO" id="GO:0005524">
    <property type="term" value="F:ATP binding"/>
    <property type="evidence" value="ECO:0007669"/>
    <property type="project" value="UniProtKB-UniRule"/>
</dbReference>
<dbReference type="PANTHER" id="PTHR11070">
    <property type="entry name" value="UVRD / RECB / PCRA DNA HELICASE FAMILY MEMBER"/>
    <property type="match status" value="1"/>
</dbReference>
<evidence type="ECO:0000256" key="6">
    <source>
        <dbReference type="ARBA" id="ARBA00023125"/>
    </source>
</evidence>
<dbReference type="Gene3D" id="3.40.50.300">
    <property type="entry name" value="P-loop containing nucleotide triphosphate hydrolases"/>
    <property type="match status" value="2"/>
</dbReference>
<dbReference type="Gene3D" id="1.10.10.160">
    <property type="match status" value="1"/>
</dbReference>
<evidence type="ECO:0000256" key="3">
    <source>
        <dbReference type="ARBA" id="ARBA00022801"/>
    </source>
</evidence>
<dbReference type="Gene3D" id="1.10.486.10">
    <property type="entry name" value="PCRA, domain 4"/>
    <property type="match status" value="1"/>
</dbReference>
<dbReference type="Pfam" id="PF00580">
    <property type="entry name" value="UvrD-helicase"/>
    <property type="match status" value="1"/>
</dbReference>
<comment type="similarity">
    <text evidence="1">Belongs to the helicase family. UvrD subfamily.</text>
</comment>
<feature type="binding site" evidence="12">
    <location>
        <begin position="29"/>
        <end position="36"/>
    </location>
    <ligand>
        <name>ATP</name>
        <dbReference type="ChEBI" id="CHEBI:30616"/>
    </ligand>
</feature>
<evidence type="ECO:0000256" key="4">
    <source>
        <dbReference type="ARBA" id="ARBA00022806"/>
    </source>
</evidence>
<evidence type="ECO:0000313" key="15">
    <source>
        <dbReference type="EMBL" id="ATW70755.1"/>
    </source>
</evidence>
<dbReference type="EMBL" id="CP024176">
    <property type="protein sequence ID" value="ATW70755.1"/>
    <property type="molecule type" value="Genomic_DNA"/>
</dbReference>
<keyword evidence="6" id="KW-0238">DNA-binding</keyword>
<accession>A0AAD0F723</accession>
<dbReference type="SUPFAM" id="SSF52540">
    <property type="entry name" value="P-loop containing nucleoside triphosphate hydrolases"/>
    <property type="match status" value="1"/>
</dbReference>
<keyword evidence="2 12" id="KW-0547">Nucleotide-binding</keyword>
<evidence type="ECO:0000256" key="10">
    <source>
        <dbReference type="ARBA" id="ARBA00034923"/>
    </source>
</evidence>
<evidence type="ECO:0000256" key="9">
    <source>
        <dbReference type="ARBA" id="ARBA00034808"/>
    </source>
</evidence>
<keyword evidence="5 12" id="KW-0067">ATP-binding</keyword>
<gene>
    <name evidence="15" type="ORF">YHS_11890</name>
</gene>
<evidence type="ECO:0000256" key="1">
    <source>
        <dbReference type="ARBA" id="ARBA00009922"/>
    </source>
</evidence>
<dbReference type="InterPro" id="IPR027417">
    <property type="entry name" value="P-loop_NTPase"/>
</dbReference>
<dbReference type="GO" id="GO:0043138">
    <property type="term" value="F:3'-5' DNA helicase activity"/>
    <property type="evidence" value="ECO:0007669"/>
    <property type="project" value="UniProtKB-EC"/>
</dbReference>
<dbReference type="CDD" id="cd18807">
    <property type="entry name" value="SF1_C_UvrD"/>
    <property type="match status" value="1"/>
</dbReference>
<evidence type="ECO:0000256" key="11">
    <source>
        <dbReference type="ARBA" id="ARBA00048988"/>
    </source>
</evidence>
<dbReference type="PROSITE" id="PS51198">
    <property type="entry name" value="UVRD_HELICASE_ATP_BIND"/>
    <property type="match status" value="1"/>
</dbReference>
<name>A0AAD0F723_FAUOS</name>
<dbReference type="GO" id="GO:0016787">
    <property type="term" value="F:hydrolase activity"/>
    <property type="evidence" value="ECO:0007669"/>
    <property type="project" value="UniProtKB-UniRule"/>
</dbReference>
<feature type="domain" description="UvrD-like helicase C-terminal" evidence="14">
    <location>
        <begin position="314"/>
        <end position="584"/>
    </location>
</feature>